<keyword evidence="1" id="KW-1133">Transmembrane helix</keyword>
<dbReference type="RefSeq" id="WP_073320734.1">
    <property type="nucleotide sequence ID" value="NZ_FQWD01000002.1"/>
</dbReference>
<sequence>MSERNVIRTYLTSLNRYLAPLSDEEAGEVVREIESHIFDVIDSQEMAGQEADVTRILARLGPPRELAAQYVSHVRSGTPPPEGLSAIATVRKGLSRTFYYSLAVFGFGFGLALFALAFVNLLVPNGVAIWSSADGNTVVIGLMQHPINSEQPDTLRGFWITPVALIVGYIIMLTTHKVLGFIRQTKAEPHYV</sequence>
<keyword evidence="1" id="KW-0812">Transmembrane</keyword>
<organism evidence="2 3">
    <name type="scientific">Marisediminitalea aggregata</name>
    <dbReference type="NCBI Taxonomy" id="634436"/>
    <lineage>
        <taxon>Bacteria</taxon>
        <taxon>Pseudomonadati</taxon>
        <taxon>Pseudomonadota</taxon>
        <taxon>Gammaproteobacteria</taxon>
        <taxon>Alteromonadales</taxon>
        <taxon>Alteromonadaceae</taxon>
        <taxon>Marisediminitalea</taxon>
    </lineage>
</organism>
<evidence type="ECO:0000256" key="1">
    <source>
        <dbReference type="SAM" id="Phobius"/>
    </source>
</evidence>
<dbReference type="STRING" id="634436.SAMN05216361_1711"/>
<protein>
    <submittedName>
        <fullName evidence="2">Uncharacterized membrane protein</fullName>
    </submittedName>
</protein>
<evidence type="ECO:0000313" key="3">
    <source>
        <dbReference type="Proteomes" id="UP000184520"/>
    </source>
</evidence>
<name>A0A1M5I0P7_9ALTE</name>
<feature type="transmembrane region" description="Helical" evidence="1">
    <location>
        <begin position="98"/>
        <end position="123"/>
    </location>
</feature>
<reference evidence="3" key="1">
    <citation type="submission" date="2016-11" db="EMBL/GenBank/DDBJ databases">
        <authorList>
            <person name="Varghese N."/>
            <person name="Submissions S."/>
        </authorList>
    </citation>
    <scope>NUCLEOTIDE SEQUENCE [LARGE SCALE GENOMIC DNA]</scope>
    <source>
        <strain evidence="3">CGMCC 1.8995</strain>
    </source>
</reference>
<keyword evidence="3" id="KW-1185">Reference proteome</keyword>
<dbReference type="Proteomes" id="UP000184520">
    <property type="component" value="Unassembled WGS sequence"/>
</dbReference>
<feature type="transmembrane region" description="Helical" evidence="1">
    <location>
        <begin position="158"/>
        <end position="179"/>
    </location>
</feature>
<proteinExistence type="predicted"/>
<keyword evidence="1" id="KW-0472">Membrane</keyword>
<accession>A0A1M5I0P7</accession>
<gene>
    <name evidence="2" type="ORF">SAMN05216361_1711</name>
</gene>
<dbReference type="EMBL" id="FQWD01000002">
    <property type="protein sequence ID" value="SHG21620.1"/>
    <property type="molecule type" value="Genomic_DNA"/>
</dbReference>
<dbReference type="OrthoDB" id="6335751at2"/>
<dbReference type="Pfam" id="PF22564">
    <property type="entry name" value="HAAS"/>
    <property type="match status" value="1"/>
</dbReference>
<evidence type="ECO:0000313" key="2">
    <source>
        <dbReference type="EMBL" id="SHG21620.1"/>
    </source>
</evidence>
<dbReference type="AlphaFoldDB" id="A0A1M5I0P7"/>